<feature type="transmembrane region" description="Helical" evidence="1">
    <location>
        <begin position="51"/>
        <end position="72"/>
    </location>
</feature>
<gene>
    <name evidence="2" type="ORF">ALQ28_102513</name>
</gene>
<evidence type="ECO:0000256" key="1">
    <source>
        <dbReference type="SAM" id="Phobius"/>
    </source>
</evidence>
<reference evidence="2 3" key="1">
    <citation type="submission" date="2018-08" db="EMBL/GenBank/DDBJ databases">
        <title>Recombination of ecologically and evolutionarily significant loci maintains genetic cohesion in the Pseudomonas syringae species complex.</title>
        <authorList>
            <person name="Dillon M."/>
            <person name="Thakur S."/>
            <person name="Almeida R.N.D."/>
            <person name="Weir B.S."/>
            <person name="Guttman D.S."/>
        </authorList>
    </citation>
    <scope>NUCLEOTIDE SEQUENCE [LARGE SCALE GENOMIC DNA]</scope>
    <source>
        <strain evidence="2 3">ICMP 4330</strain>
    </source>
</reference>
<evidence type="ECO:0000313" key="2">
    <source>
        <dbReference type="EMBL" id="RMP15331.1"/>
    </source>
</evidence>
<protein>
    <submittedName>
        <fullName evidence="2">Uncharacterized protein</fullName>
    </submittedName>
</protein>
<comment type="caution">
    <text evidence="2">The sequence shown here is derived from an EMBL/GenBank/DDBJ whole genome shotgun (WGS) entry which is preliminary data.</text>
</comment>
<dbReference type="Proteomes" id="UP000267908">
    <property type="component" value="Unassembled WGS sequence"/>
</dbReference>
<sequence length="78" mass="8255">MAFTSGSLFYEVFDSRRLQSAAAAGRPAHTGKKTAPTLPLCLSTAEMPCRFSGIAASALSVTLAIIGFCNMARRLLCQ</sequence>
<dbReference type="EMBL" id="RBQG01000118">
    <property type="protein sequence ID" value="RMP15331.1"/>
    <property type="molecule type" value="Genomic_DNA"/>
</dbReference>
<dbReference type="AlphaFoldDB" id="A0A3M4B868"/>
<keyword evidence="1" id="KW-1133">Transmembrane helix</keyword>
<proteinExistence type="predicted"/>
<keyword evidence="1" id="KW-0812">Transmembrane</keyword>
<organism evidence="2 3">
    <name type="scientific">Pseudomonas syringae pv. delphinii</name>
    <dbReference type="NCBI Taxonomy" id="192088"/>
    <lineage>
        <taxon>Bacteria</taxon>
        <taxon>Pseudomonadati</taxon>
        <taxon>Pseudomonadota</taxon>
        <taxon>Gammaproteobacteria</taxon>
        <taxon>Pseudomonadales</taxon>
        <taxon>Pseudomonadaceae</taxon>
        <taxon>Pseudomonas</taxon>
    </lineage>
</organism>
<evidence type="ECO:0000313" key="3">
    <source>
        <dbReference type="Proteomes" id="UP000267908"/>
    </source>
</evidence>
<name>A0A3M4B868_9PSED</name>
<accession>A0A3M4B868</accession>
<keyword evidence="1" id="KW-0472">Membrane</keyword>